<accession>A0A1I0L2Y2</accession>
<dbReference type="InterPro" id="IPR023155">
    <property type="entry name" value="Cyt_c-552/4"/>
</dbReference>
<feature type="region of interest" description="Disordered" evidence="1">
    <location>
        <begin position="200"/>
        <end position="220"/>
    </location>
</feature>
<evidence type="ECO:0000259" key="2">
    <source>
        <dbReference type="Pfam" id="PF13435"/>
    </source>
</evidence>
<reference evidence="4" key="1">
    <citation type="submission" date="2016-10" db="EMBL/GenBank/DDBJ databases">
        <authorList>
            <person name="Varghese N."/>
            <person name="Submissions S."/>
        </authorList>
    </citation>
    <scope>NUCLEOTIDE SEQUENCE [LARGE SCALE GENOMIC DNA]</scope>
    <source>
        <strain evidence="4">DSM 16858</strain>
    </source>
</reference>
<gene>
    <name evidence="3" type="ORF">SAMN05443639_11743</name>
</gene>
<sequence>MTAVRITVSYLSILLSWPLKRIPGGGLKLLTWDDGVWEAFNHQMPCSVWGALLVPLAMRPSGSWILLFLLATPGFAWAADFIGPESCKGCHPEAYNAWQQSKHARAADSLSESQKKDARCLSCHSPDQAAQATAHITCETCHGGGQYYAPEYVMKDAELARLVGLVDPSEKMCRTCHDASSPSLRPFNFVESLKAIDHWTPERARRATRAEAPPPKPVKK</sequence>
<evidence type="ECO:0000313" key="4">
    <source>
        <dbReference type="Proteomes" id="UP000199181"/>
    </source>
</evidence>
<keyword evidence="4" id="KW-1185">Reference proteome</keyword>
<evidence type="ECO:0000313" key="3">
    <source>
        <dbReference type="EMBL" id="SEU33062.1"/>
    </source>
</evidence>
<evidence type="ECO:0000256" key="1">
    <source>
        <dbReference type="SAM" id="MobiDB-lite"/>
    </source>
</evidence>
<name>A0A1I0L2Y2_9BACT</name>
<protein>
    <submittedName>
        <fullName evidence="3">Cytochrome c7</fullName>
    </submittedName>
</protein>
<proteinExistence type="predicted"/>
<feature type="compositionally biased region" description="Basic and acidic residues" evidence="1">
    <location>
        <begin position="200"/>
        <end position="209"/>
    </location>
</feature>
<organism evidence="3 4">
    <name type="scientific">Stigmatella erecta</name>
    <dbReference type="NCBI Taxonomy" id="83460"/>
    <lineage>
        <taxon>Bacteria</taxon>
        <taxon>Pseudomonadati</taxon>
        <taxon>Myxococcota</taxon>
        <taxon>Myxococcia</taxon>
        <taxon>Myxococcales</taxon>
        <taxon>Cystobacterineae</taxon>
        <taxon>Archangiaceae</taxon>
        <taxon>Stigmatella</taxon>
    </lineage>
</organism>
<dbReference type="SUPFAM" id="SSF48695">
    <property type="entry name" value="Multiheme cytochromes"/>
    <property type="match status" value="1"/>
</dbReference>
<dbReference type="Gene3D" id="1.10.1130.10">
    <property type="entry name" value="Flavocytochrome C3, Chain A"/>
    <property type="match status" value="1"/>
</dbReference>
<dbReference type="AlphaFoldDB" id="A0A1I0L2Y2"/>
<feature type="domain" description="Cytochrome c-552/4" evidence="2">
    <location>
        <begin position="87"/>
        <end position="143"/>
    </location>
</feature>
<dbReference type="Pfam" id="PF13435">
    <property type="entry name" value="Cytochrome_C554"/>
    <property type="match status" value="1"/>
</dbReference>
<dbReference type="InterPro" id="IPR036280">
    <property type="entry name" value="Multihaem_cyt_sf"/>
</dbReference>
<dbReference type="EMBL" id="FOIJ01000017">
    <property type="protein sequence ID" value="SEU33062.1"/>
    <property type="molecule type" value="Genomic_DNA"/>
</dbReference>
<dbReference type="Proteomes" id="UP000199181">
    <property type="component" value="Unassembled WGS sequence"/>
</dbReference>